<dbReference type="Proteomes" id="UP000076489">
    <property type="component" value="Unassembled WGS sequence"/>
</dbReference>
<evidence type="ECO:0000313" key="1">
    <source>
        <dbReference type="EMBL" id="KZN20571.1"/>
    </source>
</evidence>
<dbReference type="AlphaFoldDB" id="A0A166QN72"/>
<protein>
    <submittedName>
        <fullName evidence="1">Uncharacterized protein</fullName>
    </submittedName>
</protein>
<proteinExistence type="predicted"/>
<reference evidence="1 2" key="2">
    <citation type="journal article" date="2018" name="Nature">
        <title>Mutant phenotypes for thousands of bacterial genes of unknown function.</title>
        <authorList>
            <person name="Price M.N."/>
            <person name="Wetmore K.M."/>
            <person name="Waters R.J."/>
            <person name="Callaghan M."/>
            <person name="Ray J."/>
            <person name="Liu H."/>
            <person name="Kuehl J.V."/>
            <person name="Melnyk R.A."/>
            <person name="Lamson J.S."/>
            <person name="Suh Y."/>
            <person name="Carlson H.K."/>
            <person name="Esquivel Z."/>
            <person name="Sadeeshkumar H."/>
            <person name="Chakraborty R."/>
            <person name="Zane G.M."/>
            <person name="Rubin B.E."/>
            <person name="Wall J.D."/>
            <person name="Visel A."/>
            <person name="Bristow J."/>
            <person name="Blow M.J."/>
            <person name="Arkin A.P."/>
            <person name="Deutschbauer A.M."/>
        </authorList>
    </citation>
    <scope>NUCLEOTIDE SEQUENCE [LARGE SCALE GENOMIC DNA]</scope>
    <source>
        <strain evidence="1 2">FW300-N1B4</strain>
    </source>
</reference>
<comment type="caution">
    <text evidence="1">The sequence shown here is derived from an EMBL/GenBank/DDBJ whole genome shotgun (WGS) entry which is preliminary data.</text>
</comment>
<sequence length="106" mass="12043">MKVTQSLWALRLFKLSRNNRLPRGSKRAQISVEGPPEFKIQPGEIKAYDLSKLNPFETITFGQPPRPQVTAQSLARFMVMENVKPLDPQRVNELLGSIETPTIKPE</sequence>
<dbReference type="RefSeq" id="WP_063340619.1">
    <property type="nucleotide sequence ID" value="NZ_LUKJ01000002.1"/>
</dbReference>
<name>A0A166QN72_PSEFL</name>
<dbReference type="OrthoDB" id="9957389at2"/>
<gene>
    <name evidence="1" type="ORF">A1D17_03265</name>
</gene>
<evidence type="ECO:0000313" key="2">
    <source>
        <dbReference type="Proteomes" id="UP000076489"/>
    </source>
</evidence>
<accession>A0A166QN72</accession>
<organism evidence="1 2">
    <name type="scientific">Pseudomonas fluorescens</name>
    <dbReference type="NCBI Taxonomy" id="294"/>
    <lineage>
        <taxon>Bacteria</taxon>
        <taxon>Pseudomonadati</taxon>
        <taxon>Pseudomonadota</taxon>
        <taxon>Gammaproteobacteria</taxon>
        <taxon>Pseudomonadales</taxon>
        <taxon>Pseudomonadaceae</taxon>
        <taxon>Pseudomonas</taxon>
    </lineage>
</organism>
<dbReference type="EMBL" id="LUKJ01000002">
    <property type="protein sequence ID" value="KZN20571.1"/>
    <property type="molecule type" value="Genomic_DNA"/>
</dbReference>
<reference evidence="2" key="1">
    <citation type="submission" date="2016-03" db="EMBL/GenBank/DDBJ databases">
        <authorList>
            <person name="Ray J."/>
            <person name="Price M."/>
            <person name="Deutschbauer A."/>
        </authorList>
    </citation>
    <scope>NUCLEOTIDE SEQUENCE [LARGE SCALE GENOMIC DNA]</scope>
    <source>
        <strain evidence="2">FW300-N1B4</strain>
    </source>
</reference>